<name>A0ACA9JUE3_9GLOM</name>
<dbReference type="EMBL" id="CAJVPM010000103">
    <property type="protein sequence ID" value="CAG8435983.1"/>
    <property type="molecule type" value="Genomic_DNA"/>
</dbReference>
<reference evidence="1" key="1">
    <citation type="submission" date="2021-06" db="EMBL/GenBank/DDBJ databases">
        <authorList>
            <person name="Kallberg Y."/>
            <person name="Tangrot J."/>
            <person name="Rosling A."/>
        </authorList>
    </citation>
    <scope>NUCLEOTIDE SEQUENCE</scope>
    <source>
        <strain evidence="1">AU212A</strain>
    </source>
</reference>
<feature type="non-terminal residue" evidence="1">
    <location>
        <position position="1"/>
    </location>
</feature>
<gene>
    <name evidence="1" type="ORF">SCALOS_LOCUS243</name>
</gene>
<dbReference type="Proteomes" id="UP000789860">
    <property type="component" value="Unassembled WGS sequence"/>
</dbReference>
<sequence>EDKTLFLLAERHTRQKPISGTSILRKKDGESNQEDLIDMETEEVVDPDVEMEEDQNHQDQNNPSPKEKEPEGPPKIMVKTPLERERVVVVKDIKEVLGGRYL</sequence>
<protein>
    <submittedName>
        <fullName evidence="1">11121_t:CDS:1</fullName>
    </submittedName>
</protein>
<keyword evidence="2" id="KW-1185">Reference proteome</keyword>
<comment type="caution">
    <text evidence="1">The sequence shown here is derived from an EMBL/GenBank/DDBJ whole genome shotgun (WGS) entry which is preliminary data.</text>
</comment>
<evidence type="ECO:0000313" key="2">
    <source>
        <dbReference type="Proteomes" id="UP000789860"/>
    </source>
</evidence>
<organism evidence="1 2">
    <name type="scientific">Scutellospora calospora</name>
    <dbReference type="NCBI Taxonomy" id="85575"/>
    <lineage>
        <taxon>Eukaryota</taxon>
        <taxon>Fungi</taxon>
        <taxon>Fungi incertae sedis</taxon>
        <taxon>Mucoromycota</taxon>
        <taxon>Glomeromycotina</taxon>
        <taxon>Glomeromycetes</taxon>
        <taxon>Diversisporales</taxon>
        <taxon>Gigasporaceae</taxon>
        <taxon>Scutellospora</taxon>
    </lineage>
</organism>
<accession>A0ACA9JUE3</accession>
<proteinExistence type="predicted"/>
<evidence type="ECO:0000313" key="1">
    <source>
        <dbReference type="EMBL" id="CAG8435983.1"/>
    </source>
</evidence>